<evidence type="ECO:0000313" key="2">
    <source>
        <dbReference type="Proteomes" id="UP000646738"/>
    </source>
</evidence>
<name>A0ABQ3R9N2_STRRR</name>
<reference evidence="2" key="1">
    <citation type="submission" date="2023-07" db="EMBL/GenBank/DDBJ databases">
        <title>Whole genome shotgun sequence of Streptomyces achromogenes subsp. rubradiris NBRC 14000.</title>
        <authorList>
            <person name="Komaki H."/>
            <person name="Tamura T."/>
        </authorList>
    </citation>
    <scope>NUCLEOTIDE SEQUENCE [LARGE SCALE GENOMIC DNA]</scope>
    <source>
        <strain evidence="2">NBRC 14000</strain>
    </source>
</reference>
<gene>
    <name evidence="1" type="ORF">Srubr_23630</name>
</gene>
<comment type="caution">
    <text evidence="1">The sequence shown here is derived from an EMBL/GenBank/DDBJ whole genome shotgun (WGS) entry which is preliminary data.</text>
</comment>
<protein>
    <recommendedName>
        <fullName evidence="3">Methyltransferase domain-containing protein</fullName>
    </recommendedName>
</protein>
<dbReference type="Proteomes" id="UP000646738">
    <property type="component" value="Unassembled WGS sequence"/>
</dbReference>
<keyword evidence="2" id="KW-1185">Reference proteome</keyword>
<dbReference type="CDD" id="cd02440">
    <property type="entry name" value="AdoMet_MTases"/>
    <property type="match status" value="1"/>
</dbReference>
<accession>A0ABQ3R9N2</accession>
<dbReference type="RefSeq" id="WP_189991328.1">
    <property type="nucleotide sequence ID" value="NZ_BNCB01000003.1"/>
</dbReference>
<dbReference type="EMBL" id="BNEA01000007">
    <property type="protein sequence ID" value="GHI52517.1"/>
    <property type="molecule type" value="Genomic_DNA"/>
</dbReference>
<dbReference type="Gene3D" id="3.40.50.150">
    <property type="entry name" value="Vaccinia Virus protein VP39"/>
    <property type="match status" value="1"/>
</dbReference>
<proteinExistence type="predicted"/>
<dbReference type="SUPFAM" id="SSF53335">
    <property type="entry name" value="S-adenosyl-L-methionine-dependent methyltransferases"/>
    <property type="match status" value="1"/>
</dbReference>
<dbReference type="Pfam" id="PF13489">
    <property type="entry name" value="Methyltransf_23"/>
    <property type="match status" value="1"/>
</dbReference>
<organism evidence="1 2">
    <name type="scientific">Streptomyces rubradiris</name>
    <name type="common">Streptomyces achromogenes subsp. rubradiris</name>
    <dbReference type="NCBI Taxonomy" id="285531"/>
    <lineage>
        <taxon>Bacteria</taxon>
        <taxon>Bacillati</taxon>
        <taxon>Actinomycetota</taxon>
        <taxon>Actinomycetes</taxon>
        <taxon>Kitasatosporales</taxon>
        <taxon>Streptomycetaceae</taxon>
        <taxon>Streptomyces</taxon>
    </lineage>
</organism>
<sequence length="256" mass="28522">MELRKTARACNAGTDDEAYLEALDMFLSGTDEKATTHAYLRRVVDRLPARRTLLDIGAAQGTTTRYLAPYFERVVCVEPSEPMRRALARACPQAEVVAEPVGEARVDARADLALLSHVLYYIPRTQWAVTTARVMEWVAPGGVLLVLLQNPDNACMRMVRHFTGRHFDVRELVGELAALAPGLVGRTGLDVVPARYHGRSLEETLTVADFLLSVPDAPSPTREAVEAYVRRHFDNEDGTYTFRHDQHVLSIERPAP</sequence>
<dbReference type="InterPro" id="IPR029063">
    <property type="entry name" value="SAM-dependent_MTases_sf"/>
</dbReference>
<evidence type="ECO:0008006" key="3">
    <source>
        <dbReference type="Google" id="ProtNLM"/>
    </source>
</evidence>
<evidence type="ECO:0000313" key="1">
    <source>
        <dbReference type="EMBL" id="GHI52517.1"/>
    </source>
</evidence>